<organism evidence="2">
    <name type="scientific">mine drainage metagenome</name>
    <dbReference type="NCBI Taxonomy" id="410659"/>
    <lineage>
        <taxon>unclassified sequences</taxon>
        <taxon>metagenomes</taxon>
        <taxon>ecological metagenomes</taxon>
    </lineage>
</organism>
<feature type="domain" description="DUF5679" evidence="1">
    <location>
        <begin position="10"/>
        <end position="48"/>
    </location>
</feature>
<dbReference type="Pfam" id="PF18930">
    <property type="entry name" value="DUF5679"/>
    <property type="match status" value="1"/>
</dbReference>
<gene>
    <name evidence="2" type="ORF">GALL_414440</name>
</gene>
<accession>A0A1J5QH74</accession>
<reference evidence="2" key="1">
    <citation type="submission" date="2016-10" db="EMBL/GenBank/DDBJ databases">
        <title>Sequence of Gallionella enrichment culture.</title>
        <authorList>
            <person name="Poehlein A."/>
            <person name="Muehling M."/>
            <person name="Daniel R."/>
        </authorList>
    </citation>
    <scope>NUCLEOTIDE SEQUENCE</scope>
</reference>
<name>A0A1J5QH74_9ZZZZ</name>
<dbReference type="EMBL" id="MLJW01001751">
    <property type="protein sequence ID" value="OIQ76867.1"/>
    <property type="molecule type" value="Genomic_DNA"/>
</dbReference>
<evidence type="ECO:0000259" key="1">
    <source>
        <dbReference type="Pfam" id="PF18930"/>
    </source>
</evidence>
<proteinExistence type="predicted"/>
<comment type="caution">
    <text evidence="2">The sequence shown here is derived from an EMBL/GenBank/DDBJ whole genome shotgun (WGS) entry which is preliminary data.</text>
</comment>
<dbReference type="InterPro" id="IPR044044">
    <property type="entry name" value="DUF5679"/>
</dbReference>
<dbReference type="AlphaFoldDB" id="A0A1J5QH74"/>
<evidence type="ECO:0000313" key="2">
    <source>
        <dbReference type="EMBL" id="OIQ76867.1"/>
    </source>
</evidence>
<protein>
    <recommendedName>
        <fullName evidence="1">DUF5679 domain-containing protein</fullName>
    </recommendedName>
</protein>
<sequence length="52" mass="5677">MAETYKGDAYCVKCKEKRDFEGTVVVSESGRRMAKGKCSVCGTTLNRILGKA</sequence>